<reference evidence="4" key="1">
    <citation type="submission" date="2018-12" db="EMBL/GenBank/DDBJ databases">
        <title>Maribacter lutimaris sp. nov., isolated from marine sediment.</title>
        <authorList>
            <person name="Kim K.K."/>
        </authorList>
    </citation>
    <scope>NUCLEOTIDE SEQUENCE [LARGE SCALE GENOMIC DNA]</scope>
    <source>
        <strain evidence="4">PoM-212</strain>
    </source>
</reference>
<proteinExistence type="predicted"/>
<keyword evidence="4" id="KW-1185">Reference proteome</keyword>
<evidence type="ECO:0000256" key="1">
    <source>
        <dbReference type="SAM" id="MobiDB-lite"/>
    </source>
</evidence>
<comment type="caution">
    <text evidence="3">The sequence shown here is derived from an EMBL/GenBank/DDBJ whole genome shotgun (WGS) entry which is preliminary data.</text>
</comment>
<sequence length="398" mass="46113">MKNLVLLFTAMILGTTGVLANGTVEDKVATRNAYRYNNSFIFVENGITFSVYPDGEFDFYIEDYVTGRRNGITFNSGYDYSPYAQYDDYGAVIQVENVPIYYDFYGRVNQIGDVDIRYRNNRVRSVGGMFVFYDNRGFYDYHTGFINIYNRHYVYRPFHGFFVRPAIGFALVFNRPYRRFYTPIRYTYYRPYKFNTRRAYVNIGREHRYNQVRRERASIYRNDNRVAVRENSYRGNKSTAYRKNDGVRSNNNTARRSDDFKSGRSVASSNNGRKTDNSVRKSSSVNRSSSTTVRRGSDNNTVRSNEKRKVVSTREATKTPRSTTVKRSTTTYASPTNRSTASRSNESRTVTQRTVKRTVTPSNNRSTVSKSTRSVSKAPSRGTTRSSNTRSASRRNYE</sequence>
<protein>
    <recommendedName>
        <fullName evidence="5">Sperm nuclear basic protein PL-I</fullName>
    </recommendedName>
</protein>
<feature type="compositionally biased region" description="Polar residues" evidence="1">
    <location>
        <begin position="233"/>
        <end position="254"/>
    </location>
</feature>
<dbReference type="AlphaFoldDB" id="A0A3R8Q381"/>
<gene>
    <name evidence="3" type="ORF">DZC72_13860</name>
</gene>
<dbReference type="Proteomes" id="UP000286990">
    <property type="component" value="Unassembled WGS sequence"/>
</dbReference>
<feature type="compositionally biased region" description="Low complexity" evidence="1">
    <location>
        <begin position="348"/>
        <end position="391"/>
    </location>
</feature>
<dbReference type="OrthoDB" id="750023at2"/>
<evidence type="ECO:0000313" key="4">
    <source>
        <dbReference type="Proteomes" id="UP000286990"/>
    </source>
</evidence>
<feature type="compositionally biased region" description="Polar residues" evidence="1">
    <location>
        <begin position="319"/>
        <end position="344"/>
    </location>
</feature>
<feature type="chain" id="PRO_5018711815" description="Sperm nuclear basic protein PL-I" evidence="2">
    <location>
        <begin position="21"/>
        <end position="398"/>
    </location>
</feature>
<dbReference type="EMBL" id="QUSX01000002">
    <property type="protein sequence ID" value="RRQ48755.1"/>
    <property type="molecule type" value="Genomic_DNA"/>
</dbReference>
<organism evidence="3 4">
    <name type="scientific">Maribacter algicola</name>
    <dbReference type="NCBI Taxonomy" id="2498892"/>
    <lineage>
        <taxon>Bacteria</taxon>
        <taxon>Pseudomonadati</taxon>
        <taxon>Bacteroidota</taxon>
        <taxon>Flavobacteriia</taxon>
        <taxon>Flavobacteriales</taxon>
        <taxon>Flavobacteriaceae</taxon>
        <taxon>Maribacter</taxon>
    </lineage>
</organism>
<feature type="signal peptide" evidence="2">
    <location>
        <begin position="1"/>
        <end position="20"/>
    </location>
</feature>
<dbReference type="RefSeq" id="WP_125223476.1">
    <property type="nucleotide sequence ID" value="NZ_QUSX01000002.1"/>
</dbReference>
<feature type="compositionally biased region" description="Low complexity" evidence="1">
    <location>
        <begin position="280"/>
        <end position="294"/>
    </location>
</feature>
<evidence type="ECO:0000256" key="2">
    <source>
        <dbReference type="SAM" id="SignalP"/>
    </source>
</evidence>
<keyword evidence="2" id="KW-0732">Signal</keyword>
<name>A0A3R8Q381_9FLAO</name>
<feature type="region of interest" description="Disordered" evidence="1">
    <location>
        <begin position="228"/>
        <end position="398"/>
    </location>
</feature>
<evidence type="ECO:0000313" key="3">
    <source>
        <dbReference type="EMBL" id="RRQ48755.1"/>
    </source>
</evidence>
<evidence type="ECO:0008006" key="5">
    <source>
        <dbReference type="Google" id="ProtNLM"/>
    </source>
</evidence>
<accession>A0A3R8Q381</accession>